<dbReference type="SUPFAM" id="SSF53474">
    <property type="entry name" value="alpha/beta-Hydrolases"/>
    <property type="match status" value="1"/>
</dbReference>
<dbReference type="AlphaFoldDB" id="A0AAE3KVW6"/>
<reference evidence="1 2" key="1">
    <citation type="submission" date="2018-11" db="EMBL/GenBank/DDBJ databases">
        <title>Novel bacteria species description.</title>
        <authorList>
            <person name="Han J.-H."/>
        </authorList>
    </citation>
    <scope>NUCLEOTIDE SEQUENCE [LARGE SCALE GENOMIC DNA]</scope>
    <source>
        <strain evidence="1 2">KCTC23259</strain>
    </source>
</reference>
<dbReference type="Gene3D" id="3.40.50.1820">
    <property type="entry name" value="alpha/beta hydrolase"/>
    <property type="match status" value="1"/>
</dbReference>
<dbReference type="GO" id="GO:0016787">
    <property type="term" value="F:hydrolase activity"/>
    <property type="evidence" value="ECO:0007669"/>
    <property type="project" value="UniProtKB-KW"/>
</dbReference>
<name>A0AAE3KVW6_9BACT</name>
<accession>A0AAE3KVW6</accession>
<protein>
    <submittedName>
        <fullName evidence="1">Alpha/beta hydrolase</fullName>
    </submittedName>
</protein>
<dbReference type="EMBL" id="RJUF01000004">
    <property type="protein sequence ID" value="MCP9761890.1"/>
    <property type="molecule type" value="Genomic_DNA"/>
</dbReference>
<sequence length="332" mass="38215">MIRFFVLFLLFYTKLIAQPKTPEDFGLKVIETNFKKDKISYLVLSKKGEEFVQKPLFFFCQGSGPQPLIKYDGDGMYGILPFNTDSLTNHFHIVIVSKPSTPIIENVNNLKNNFQVLDSTGTPLKAYSDRNYLEYYVSRNIHILKSLRKEKWVDSKTLVVAGHSEGSTIAANMSFSFKKITHLIYSGGNPAGRILSIIQEENQKDSDTLSLVKNEMEYWKMVCGDSQNLDNTFGDSNKTTYSFSKNIITNLLKLKIPVLVTFGSLDWSAPFINLLELESIRAKKNNFTFNGYINTEHNFFPVDKLRNINYSIYNWDKVGLFWLQWIKKSSHK</sequence>
<dbReference type="RefSeq" id="WP_255035634.1">
    <property type="nucleotide sequence ID" value="NZ_RJUF01000004.1"/>
</dbReference>
<comment type="caution">
    <text evidence="1">The sequence shown here is derived from an EMBL/GenBank/DDBJ whole genome shotgun (WGS) entry which is preliminary data.</text>
</comment>
<evidence type="ECO:0000313" key="2">
    <source>
        <dbReference type="Proteomes" id="UP001204144"/>
    </source>
</evidence>
<keyword evidence="1" id="KW-0378">Hydrolase</keyword>
<dbReference type="Proteomes" id="UP001204144">
    <property type="component" value="Unassembled WGS sequence"/>
</dbReference>
<proteinExistence type="predicted"/>
<keyword evidence="2" id="KW-1185">Reference proteome</keyword>
<gene>
    <name evidence="1" type="ORF">EGI31_02905</name>
</gene>
<dbReference type="InterPro" id="IPR029058">
    <property type="entry name" value="AB_hydrolase_fold"/>
</dbReference>
<evidence type="ECO:0000313" key="1">
    <source>
        <dbReference type="EMBL" id="MCP9761890.1"/>
    </source>
</evidence>
<organism evidence="1 2">
    <name type="scientific">Lacihabitans soyangensis</name>
    <dbReference type="NCBI Taxonomy" id="869394"/>
    <lineage>
        <taxon>Bacteria</taxon>
        <taxon>Pseudomonadati</taxon>
        <taxon>Bacteroidota</taxon>
        <taxon>Cytophagia</taxon>
        <taxon>Cytophagales</taxon>
        <taxon>Leadbetterellaceae</taxon>
        <taxon>Lacihabitans</taxon>
    </lineage>
</organism>